<proteinExistence type="predicted"/>
<protein>
    <recommendedName>
        <fullName evidence="3">LysM domain-containing protein</fullName>
    </recommendedName>
</protein>
<dbReference type="OrthoDB" id="9809850at2"/>
<gene>
    <name evidence="1" type="ORF">GCE9029_02793</name>
</gene>
<organism evidence="1 2">
    <name type="scientific">Grimontia celer</name>
    <dbReference type="NCBI Taxonomy" id="1796497"/>
    <lineage>
        <taxon>Bacteria</taxon>
        <taxon>Pseudomonadati</taxon>
        <taxon>Pseudomonadota</taxon>
        <taxon>Gammaproteobacteria</taxon>
        <taxon>Vibrionales</taxon>
        <taxon>Vibrionaceae</taxon>
        <taxon>Grimontia</taxon>
    </lineage>
</organism>
<dbReference type="STRING" id="1796497.GCE9029_02793"/>
<evidence type="ECO:0000313" key="2">
    <source>
        <dbReference type="Proteomes" id="UP000071641"/>
    </source>
</evidence>
<evidence type="ECO:0000313" key="1">
    <source>
        <dbReference type="EMBL" id="CZF81731.1"/>
    </source>
</evidence>
<evidence type="ECO:0008006" key="3">
    <source>
        <dbReference type="Google" id="ProtNLM"/>
    </source>
</evidence>
<reference evidence="2" key="1">
    <citation type="submission" date="2016-02" db="EMBL/GenBank/DDBJ databases">
        <authorList>
            <person name="Rodrigo-Torres Lidia"/>
            <person name="Arahal R.David."/>
        </authorList>
    </citation>
    <scope>NUCLEOTIDE SEQUENCE [LARGE SCALE GENOMIC DNA]</scope>
    <source>
        <strain evidence="2">CECT 9029</strain>
    </source>
</reference>
<dbReference type="RefSeq" id="WP_062663882.1">
    <property type="nucleotide sequence ID" value="NZ_FIZX01000002.1"/>
</dbReference>
<accession>A0A128F624</accession>
<name>A0A128F624_9GAMM</name>
<dbReference type="AlphaFoldDB" id="A0A128F624"/>
<dbReference type="EMBL" id="FIZX01000002">
    <property type="protein sequence ID" value="CZF81731.1"/>
    <property type="molecule type" value="Genomic_DNA"/>
</dbReference>
<dbReference type="Proteomes" id="UP000071641">
    <property type="component" value="Unassembled WGS sequence"/>
</dbReference>
<keyword evidence="2" id="KW-1185">Reference proteome</keyword>
<sequence length="114" mass="12412">MTDLTQYLLSNTDETADFTPSSRYAGAPLKVMTDSNGTEKVFVRRRFVPQPAAEGTAPMLLGREGDRLDLLGAAYYSEPSRWWHIADSNLEAYPGDLVATPGRKITLSSGDGEG</sequence>